<evidence type="ECO:0000313" key="2">
    <source>
        <dbReference type="Proteomes" id="UP000594464"/>
    </source>
</evidence>
<dbReference type="Proteomes" id="UP000594464">
    <property type="component" value="Chromosome"/>
</dbReference>
<gene>
    <name evidence="1" type="ORF">G3M78_14110</name>
</gene>
<organism evidence="1 2">
    <name type="scientific">Candidatus Nitrohelix vancouverensis</name>
    <dbReference type="NCBI Taxonomy" id="2705534"/>
    <lineage>
        <taxon>Bacteria</taxon>
        <taxon>Pseudomonadati</taxon>
        <taxon>Nitrospinota/Tectimicrobiota group</taxon>
        <taxon>Nitrospinota</taxon>
        <taxon>Nitrospinia</taxon>
        <taxon>Nitrospinales</taxon>
        <taxon>Nitrospinaceae</taxon>
        <taxon>Candidatus Nitrohelix</taxon>
    </lineage>
</organism>
<dbReference type="EMBL" id="CP048620">
    <property type="protein sequence ID" value="QPJ66468.1"/>
    <property type="molecule type" value="Genomic_DNA"/>
</dbReference>
<proteinExistence type="predicted"/>
<evidence type="ECO:0000313" key="1">
    <source>
        <dbReference type="EMBL" id="QPJ66468.1"/>
    </source>
</evidence>
<name>A0A7T0G4J8_9BACT</name>
<protein>
    <submittedName>
        <fullName evidence="1">Uncharacterized protein</fullName>
    </submittedName>
</protein>
<dbReference type="AlphaFoldDB" id="A0A7T0G4J8"/>
<dbReference type="KEGG" id="nva:G3M78_14110"/>
<sequence length="294" mass="33380">MKLGQLFQITAPWKRGVEMKTLQQSILVVAPYSSYADLIREVSEDSFDTHGYAGSFQSGIDCLENKATPFSVIWATADSSNRADAIAFLKNCETFSPLSSRILDVDACHAQTEKLKSMVSDGEIHSYYCRGASPIVDTISSALKFGVEFNKINYYQHQLQDMDFSSSQNLYESSEKMERIEEKLCLKGMFEPEWFDFENRFEEMNTLSAKIQSTQTGIPKMLDQLLTLEELSNLDKKGDDIFNHALTLLNSLNIHLSLSKRVVLSAIEHVSNAKIQIQNNRESIERLRKEFGNE</sequence>
<accession>A0A7T0G4J8</accession>
<reference evidence="2" key="1">
    <citation type="submission" date="2020-02" db="EMBL/GenBank/DDBJ databases">
        <title>Genomic and physiological characterization of two novel Nitrospinaceae genera.</title>
        <authorList>
            <person name="Mueller A.J."/>
            <person name="Jung M.-Y."/>
            <person name="Strachan C.R."/>
            <person name="Herbold C.W."/>
            <person name="Kirkegaard R.H."/>
            <person name="Daims H."/>
        </authorList>
    </citation>
    <scope>NUCLEOTIDE SEQUENCE [LARGE SCALE GENOMIC DNA]</scope>
</reference>